<comment type="caution">
    <text evidence="3">The sequence shown here is derived from an EMBL/GenBank/DDBJ whole genome shotgun (WGS) entry which is preliminary data.</text>
</comment>
<reference evidence="3 4" key="1">
    <citation type="journal article" date="2017" name="Genome Announc.">
        <title>Draft Genome Sequence of Romboutsia weinsteinii sp. nov. Strain CCRI-19649(T) Isolated from Surface Water.</title>
        <authorList>
            <person name="Maheux A.F."/>
            <person name="Boudreau D.K."/>
            <person name="Berube E."/>
            <person name="Boissinot M."/>
            <person name="Cantin P."/>
            <person name="Raymond F."/>
            <person name="Corbeil J."/>
            <person name="Omar R.F."/>
            <person name="Bergeron M.G."/>
        </authorList>
    </citation>
    <scope>NUCLEOTIDE SEQUENCE [LARGE SCALE GENOMIC DNA]</scope>
    <source>
        <strain evidence="3 4">CCRI-19649</strain>
    </source>
</reference>
<feature type="transmembrane region" description="Helical" evidence="1">
    <location>
        <begin position="12"/>
        <end position="29"/>
    </location>
</feature>
<name>A0A371J9M1_9FIRM</name>
<accession>A0A371J9M1</accession>
<evidence type="ECO:0000313" key="4">
    <source>
        <dbReference type="Proteomes" id="UP000215694"/>
    </source>
</evidence>
<feature type="domain" description="Peptidase S55" evidence="2">
    <location>
        <begin position="115"/>
        <end position="336"/>
    </location>
</feature>
<evidence type="ECO:0000313" key="3">
    <source>
        <dbReference type="EMBL" id="RDY29472.1"/>
    </source>
</evidence>
<protein>
    <recommendedName>
        <fullName evidence="2">Peptidase S55 domain-containing protein</fullName>
    </recommendedName>
</protein>
<dbReference type="AlphaFoldDB" id="A0A371J9M1"/>
<keyword evidence="1" id="KW-0472">Membrane</keyword>
<dbReference type="PROSITE" id="PS51494">
    <property type="entry name" value="SPOIVB"/>
    <property type="match status" value="1"/>
</dbReference>
<dbReference type="Proteomes" id="UP000215694">
    <property type="component" value="Unassembled WGS sequence"/>
</dbReference>
<proteinExistence type="predicted"/>
<keyword evidence="1" id="KW-1133">Transmembrane helix</keyword>
<dbReference type="InterPro" id="IPR008763">
    <property type="entry name" value="Peptidase_S55"/>
</dbReference>
<evidence type="ECO:0000256" key="1">
    <source>
        <dbReference type="SAM" id="Phobius"/>
    </source>
</evidence>
<evidence type="ECO:0000259" key="2">
    <source>
        <dbReference type="PROSITE" id="PS51494"/>
    </source>
</evidence>
<organism evidence="3 4">
    <name type="scientific">Romboutsia weinsteinii</name>
    <dbReference type="NCBI Taxonomy" id="2020949"/>
    <lineage>
        <taxon>Bacteria</taxon>
        <taxon>Bacillati</taxon>
        <taxon>Bacillota</taxon>
        <taxon>Clostridia</taxon>
        <taxon>Peptostreptococcales</taxon>
        <taxon>Peptostreptococcaceae</taxon>
        <taxon>Romboutsia</taxon>
    </lineage>
</organism>
<dbReference type="EMBL" id="NOJY02000002">
    <property type="protein sequence ID" value="RDY29472.1"/>
    <property type="molecule type" value="Genomic_DNA"/>
</dbReference>
<keyword evidence="1" id="KW-0812">Transmembrane</keyword>
<dbReference type="Pfam" id="PF05580">
    <property type="entry name" value="Peptidase_S55"/>
    <property type="match status" value="1"/>
</dbReference>
<sequence length="336" mass="38211">MNQSKRITIKNLFFIIFLMTLILLPKNIYSMQKQEKLPQEVIVGGELLQINISTSNLMYYKKDNESNKFEQYDLIESIEGKAVQKACGKYKIVDLKRKDILEIILNMDEEEQIEVKVKRNNENKKIYIGKKEISPSYFTEIVPFSASLTYINQEDNSFAAVAHDVDISDRNNILIDKGDIFLCNSPIITKSKTSEIGNIYGEKKNSSQGNINKINEFGAKGKIIGDNILENKDIYKVAYAKEVKEGLANLIIEEHQEKKSYNINITKVHKQKFAETQGFEFEIVDKNLIEKYGGIVQGMSGCPIVQNGKLIGALSHVICSNPSKGVGLYIQWMMED</sequence>
<gene>
    <name evidence="3" type="ORF">CHL78_001865</name>
</gene>
<keyword evidence="4" id="KW-1185">Reference proteome</keyword>